<dbReference type="GO" id="GO:0032259">
    <property type="term" value="P:methylation"/>
    <property type="evidence" value="ECO:0007669"/>
    <property type="project" value="UniProtKB-KW"/>
</dbReference>
<evidence type="ECO:0000256" key="1">
    <source>
        <dbReference type="ARBA" id="ARBA00009725"/>
    </source>
</evidence>
<dbReference type="Pfam" id="PF13489">
    <property type="entry name" value="Methyltransf_23"/>
    <property type="match status" value="1"/>
</dbReference>
<dbReference type="AlphaFoldDB" id="A0A061RXX9"/>
<keyword evidence="3 4" id="KW-0808">Transferase</keyword>
<dbReference type="EMBL" id="GBEZ01008739">
    <property type="protein sequence ID" value="JAC76818.1"/>
    <property type="molecule type" value="Transcribed_RNA"/>
</dbReference>
<evidence type="ECO:0000256" key="3">
    <source>
        <dbReference type="ARBA" id="ARBA00022679"/>
    </source>
</evidence>
<evidence type="ECO:0000313" key="4">
    <source>
        <dbReference type="EMBL" id="JAC76818.1"/>
    </source>
</evidence>
<evidence type="ECO:0000256" key="2">
    <source>
        <dbReference type="ARBA" id="ARBA00022603"/>
    </source>
</evidence>
<dbReference type="GO" id="GO:0008757">
    <property type="term" value="F:S-adenosylmethionine-dependent methyltransferase activity"/>
    <property type="evidence" value="ECO:0007669"/>
    <property type="project" value="UniProtKB-ARBA"/>
</dbReference>
<keyword evidence="2 4" id="KW-0489">Methyltransferase</keyword>
<dbReference type="InterPro" id="IPR026113">
    <property type="entry name" value="METTL2/6/8-like"/>
</dbReference>
<dbReference type="PANTHER" id="PTHR22809">
    <property type="entry name" value="METHYLTRANSFERASE-RELATED"/>
    <property type="match status" value="1"/>
</dbReference>
<dbReference type="SUPFAM" id="SSF53335">
    <property type="entry name" value="S-adenosyl-L-methionine-dependent methyltransferases"/>
    <property type="match status" value="1"/>
</dbReference>
<gene>
    <name evidence="4" type="ORF">TSPGSL018_19186</name>
</gene>
<dbReference type="PANTHER" id="PTHR22809:SF14">
    <property type="entry name" value="TRNA N(3)-METHYLCYTIDINE METHYLTRANSFERASE"/>
    <property type="match status" value="1"/>
</dbReference>
<dbReference type="InterPro" id="IPR029063">
    <property type="entry name" value="SAM-dependent_MTases_sf"/>
</dbReference>
<accession>A0A061RXX9</accession>
<name>A0A061RXX9_9CHLO</name>
<dbReference type="Gene3D" id="3.40.50.150">
    <property type="entry name" value="Vaccinia Virus protein VP39"/>
    <property type="match status" value="1"/>
</dbReference>
<dbReference type="GO" id="GO:0008173">
    <property type="term" value="F:RNA methyltransferase activity"/>
    <property type="evidence" value="ECO:0007669"/>
    <property type="project" value="UniProtKB-ARBA"/>
</dbReference>
<organism evidence="4">
    <name type="scientific">Tetraselmis sp. GSL018</name>
    <dbReference type="NCBI Taxonomy" id="582737"/>
    <lineage>
        <taxon>Eukaryota</taxon>
        <taxon>Viridiplantae</taxon>
        <taxon>Chlorophyta</taxon>
        <taxon>core chlorophytes</taxon>
        <taxon>Chlorodendrophyceae</taxon>
        <taxon>Chlorodendrales</taxon>
        <taxon>Chlorodendraceae</taxon>
        <taxon>Tetraselmis</taxon>
    </lineage>
</organism>
<sequence length="346" mass="37948">MFGPAAAARANGLQCKPRASGNTCCLRVCFLQDRSLLTITFRGRNLGTSFMDKPTCICRGYVGETTPAAAQYHCNDFSWEELRVKAEPLLASQTTCVSDNRFVHGSECDSSAWEDFHSAHSTARFFKEKRYLVLEFPVLVDQLLTKHVLEIGSGCGSSLLPVLRENPAASATACDVSETALQLLRDAADRAGICPSRLATFAADAAAPEALARMQQLRADACLLVFTLSAVPPGSMRAVLTAAHAALRPGGLLLFRDYALYDMSQLRFPPEQRVGERLYRRLDGTLSYYFTAEDLTARAEEVGFRTVEASYACVRVRNRRKGLEMDRAFVHGVFKKAGRPEGEGGD</sequence>
<reference evidence="4" key="1">
    <citation type="submission" date="2014-05" db="EMBL/GenBank/DDBJ databases">
        <title>The transcriptome of the halophilic microalga Tetraselmis sp. GSL018 isolated from the Great Salt Lake, Utah.</title>
        <authorList>
            <person name="Jinkerson R.E."/>
            <person name="D'Adamo S."/>
            <person name="Posewitz M.C."/>
        </authorList>
    </citation>
    <scope>NUCLEOTIDE SEQUENCE</scope>
    <source>
        <strain evidence="4">GSL018</strain>
    </source>
</reference>
<proteinExistence type="inferred from homology"/>
<protein>
    <submittedName>
        <fullName evidence="4">Methyltransferase family protein</fullName>
    </submittedName>
</protein>
<comment type="similarity">
    <text evidence="1">Belongs to the methyltransferase superfamily. METL family.</text>
</comment>
<dbReference type="CDD" id="cd02440">
    <property type="entry name" value="AdoMet_MTases"/>
    <property type="match status" value="1"/>
</dbReference>